<dbReference type="PANTHER" id="PTHR43578">
    <property type="entry name" value="NADH-QUINONE OXIDOREDUCTASE SUBUNIT F"/>
    <property type="match status" value="1"/>
</dbReference>
<keyword evidence="2" id="KW-0004">4Fe-4S</keyword>
<dbReference type="Gene3D" id="3.40.50.11540">
    <property type="entry name" value="NADH-ubiquinone oxidoreductase 51kDa subunit"/>
    <property type="match status" value="1"/>
</dbReference>
<accession>A0A0F8WV53</accession>
<dbReference type="GO" id="GO:0046872">
    <property type="term" value="F:metal ion binding"/>
    <property type="evidence" value="ECO:0007669"/>
    <property type="project" value="UniProtKB-KW"/>
</dbReference>
<feature type="domain" description="Soluble ligand binding" evidence="7">
    <location>
        <begin position="243"/>
        <end position="269"/>
    </location>
</feature>
<organism evidence="9">
    <name type="scientific">marine sediment metagenome</name>
    <dbReference type="NCBI Taxonomy" id="412755"/>
    <lineage>
        <taxon>unclassified sequences</taxon>
        <taxon>metagenomes</taxon>
        <taxon>ecological metagenomes</taxon>
    </lineage>
</organism>
<dbReference type="InterPro" id="IPR019554">
    <property type="entry name" value="Soluble_ligand-bd"/>
</dbReference>
<comment type="similarity">
    <text evidence="1">Belongs to the complex I 51 kDa subunit family.</text>
</comment>
<evidence type="ECO:0000259" key="8">
    <source>
        <dbReference type="Pfam" id="PF10589"/>
    </source>
</evidence>
<dbReference type="SUPFAM" id="SSF142984">
    <property type="entry name" value="Nqo1 middle domain-like"/>
    <property type="match status" value="1"/>
</dbReference>
<keyword evidence="4" id="KW-0408">Iron</keyword>
<evidence type="ECO:0000313" key="9">
    <source>
        <dbReference type="EMBL" id="KKK52310.1"/>
    </source>
</evidence>
<comment type="caution">
    <text evidence="9">The sequence shown here is derived from an EMBL/GenBank/DDBJ whole genome shotgun (WGS) entry which is preliminary data.</text>
</comment>
<dbReference type="Gene3D" id="6.10.250.1450">
    <property type="match status" value="1"/>
</dbReference>
<sequence length="344" mass="36775">FYANQQRIVFRNNGKIDPTDIGDYIAADGYAALAKALTSMTPEQVIEQVTSSGLRGRGGGGFPTGQKWQICRSQPGEQKYVICNGDEGDPGAFMDRSIMEGDPHSVLEGMTIGAYAIGASRGYVYVRAEYPLAVSNLNVALDQSRTHGLLGEDILGSGFGFDVEIIRGAGAFVCGEETGMIASIQGDIGSPRQRPPYPAQSGLWEKPTNINNVETWANVPVIIDRGSEWFAGIGTAESKGTKVFSVSGDVKKPGVYELVMGSRLRELVEGLALAENIKMVQVGGATGRIIPGEMLDTPLSFETILGAGGITVFDESRDVIDVVYRTLEFLAEESCGKCTPCREG</sequence>
<dbReference type="SUPFAM" id="SSF140490">
    <property type="entry name" value="Nqo1C-terminal domain-like"/>
    <property type="match status" value="1"/>
</dbReference>
<evidence type="ECO:0000256" key="4">
    <source>
        <dbReference type="ARBA" id="ARBA00023004"/>
    </source>
</evidence>
<evidence type="ECO:0000256" key="1">
    <source>
        <dbReference type="ARBA" id="ARBA00007523"/>
    </source>
</evidence>
<dbReference type="GO" id="GO:0008137">
    <property type="term" value="F:NADH dehydrogenase (ubiquinone) activity"/>
    <property type="evidence" value="ECO:0007669"/>
    <property type="project" value="InterPro"/>
</dbReference>
<feature type="non-terminal residue" evidence="9">
    <location>
        <position position="344"/>
    </location>
</feature>
<dbReference type="GO" id="GO:0051539">
    <property type="term" value="F:4 iron, 4 sulfur cluster binding"/>
    <property type="evidence" value="ECO:0007669"/>
    <property type="project" value="UniProtKB-KW"/>
</dbReference>
<dbReference type="InterPro" id="IPR037207">
    <property type="entry name" value="Nuop51_4Fe4S-bd_sf"/>
</dbReference>
<dbReference type="EMBL" id="LAZR01067084">
    <property type="protein sequence ID" value="KKK52310.1"/>
    <property type="molecule type" value="Genomic_DNA"/>
</dbReference>
<evidence type="ECO:0000256" key="5">
    <source>
        <dbReference type="ARBA" id="ARBA00023014"/>
    </source>
</evidence>
<dbReference type="Pfam" id="PF10531">
    <property type="entry name" value="SLBB"/>
    <property type="match status" value="1"/>
</dbReference>
<dbReference type="PROSITE" id="PS00645">
    <property type="entry name" value="COMPLEX1_51K_2"/>
    <property type="match status" value="1"/>
</dbReference>
<feature type="domain" description="NADH-ubiquinone oxidoreductase 51kDa subunit FMN-binding" evidence="6">
    <location>
        <begin position="49"/>
        <end position="220"/>
    </location>
</feature>
<dbReference type="InterPro" id="IPR011538">
    <property type="entry name" value="Nuo51_FMN-bd"/>
</dbReference>
<dbReference type="Pfam" id="PF01512">
    <property type="entry name" value="Complex1_51K"/>
    <property type="match status" value="1"/>
</dbReference>
<dbReference type="InterPro" id="IPR037225">
    <property type="entry name" value="Nuo51_FMN-bd_sf"/>
</dbReference>
<dbReference type="AlphaFoldDB" id="A0A0F8WV53"/>
<dbReference type="InterPro" id="IPR001949">
    <property type="entry name" value="NADH-UbQ_OxRdtase_51kDa_CS"/>
</dbReference>
<keyword evidence="3" id="KW-0479">Metal-binding</keyword>
<evidence type="ECO:0000256" key="2">
    <source>
        <dbReference type="ARBA" id="ARBA00022485"/>
    </source>
</evidence>
<dbReference type="Gene3D" id="3.10.20.600">
    <property type="match status" value="1"/>
</dbReference>
<dbReference type="PANTHER" id="PTHR43578:SF3">
    <property type="entry name" value="NADH-QUINONE OXIDOREDUCTASE SUBUNIT F"/>
    <property type="match status" value="1"/>
</dbReference>
<dbReference type="InterPro" id="IPR019575">
    <property type="entry name" value="Nuop51_4Fe4S-bd"/>
</dbReference>
<dbReference type="SUPFAM" id="SSF142019">
    <property type="entry name" value="Nqo1 FMN-binding domain-like"/>
    <property type="match status" value="1"/>
</dbReference>
<feature type="non-terminal residue" evidence="9">
    <location>
        <position position="1"/>
    </location>
</feature>
<evidence type="ECO:0000256" key="3">
    <source>
        <dbReference type="ARBA" id="ARBA00022723"/>
    </source>
</evidence>
<evidence type="ECO:0000259" key="6">
    <source>
        <dbReference type="Pfam" id="PF01512"/>
    </source>
</evidence>
<name>A0A0F8WV53_9ZZZZ</name>
<proteinExistence type="inferred from homology"/>
<dbReference type="Pfam" id="PF10589">
    <property type="entry name" value="NADH_4Fe-4S"/>
    <property type="match status" value="1"/>
</dbReference>
<feature type="domain" description="NADH-ubiquinone oxidoreductase 51kDa subunit iron-sulphur binding" evidence="8">
    <location>
        <begin position="321"/>
        <end position="344"/>
    </location>
</feature>
<evidence type="ECO:0008006" key="10">
    <source>
        <dbReference type="Google" id="ProtNLM"/>
    </source>
</evidence>
<evidence type="ECO:0000259" key="7">
    <source>
        <dbReference type="Pfam" id="PF10531"/>
    </source>
</evidence>
<protein>
    <recommendedName>
        <fullName evidence="10">NADH-ubiquinone oxidoreductase 51kDa subunit iron-sulphur binding domain-containing protein</fullName>
    </recommendedName>
</protein>
<gene>
    <name evidence="9" type="ORF">LCGC14_3106200</name>
</gene>
<dbReference type="FunFam" id="3.40.50.11540:FF:000001">
    <property type="entry name" value="NADH dehydrogenase [ubiquinone] flavoprotein 1, mitochondrial"/>
    <property type="match status" value="1"/>
</dbReference>
<dbReference type="Gene3D" id="1.20.1440.230">
    <property type="entry name" value="NADH-ubiquinone oxidoreductase 51kDa subunit, iron-sulphur binding domain"/>
    <property type="match status" value="1"/>
</dbReference>
<keyword evidence="5" id="KW-0411">Iron-sulfur</keyword>
<dbReference type="GO" id="GO:0010181">
    <property type="term" value="F:FMN binding"/>
    <property type="evidence" value="ECO:0007669"/>
    <property type="project" value="InterPro"/>
</dbReference>
<reference evidence="9" key="1">
    <citation type="journal article" date="2015" name="Nature">
        <title>Complex archaea that bridge the gap between prokaryotes and eukaryotes.</title>
        <authorList>
            <person name="Spang A."/>
            <person name="Saw J.H."/>
            <person name="Jorgensen S.L."/>
            <person name="Zaremba-Niedzwiedzka K."/>
            <person name="Martijn J."/>
            <person name="Lind A.E."/>
            <person name="van Eijk R."/>
            <person name="Schleper C."/>
            <person name="Guy L."/>
            <person name="Ettema T.J."/>
        </authorList>
    </citation>
    <scope>NUCLEOTIDE SEQUENCE</scope>
</reference>